<protein>
    <submittedName>
        <fullName evidence="1">Uncharacterized protein</fullName>
    </submittedName>
</protein>
<dbReference type="EMBL" id="KZ454115">
    <property type="protein sequence ID" value="PKA46649.1"/>
    <property type="molecule type" value="Genomic_DNA"/>
</dbReference>
<accession>A0A2H9ZTM8</accession>
<evidence type="ECO:0000313" key="2">
    <source>
        <dbReference type="Proteomes" id="UP000236161"/>
    </source>
</evidence>
<proteinExistence type="predicted"/>
<gene>
    <name evidence="1" type="ORF">AXF42_Ash021265</name>
</gene>
<keyword evidence="2" id="KW-1185">Reference proteome</keyword>
<dbReference type="Proteomes" id="UP000236161">
    <property type="component" value="Unassembled WGS sequence"/>
</dbReference>
<organism evidence="1 2">
    <name type="scientific">Apostasia shenzhenica</name>
    <dbReference type="NCBI Taxonomy" id="1088818"/>
    <lineage>
        <taxon>Eukaryota</taxon>
        <taxon>Viridiplantae</taxon>
        <taxon>Streptophyta</taxon>
        <taxon>Embryophyta</taxon>
        <taxon>Tracheophyta</taxon>
        <taxon>Spermatophyta</taxon>
        <taxon>Magnoliopsida</taxon>
        <taxon>Liliopsida</taxon>
        <taxon>Asparagales</taxon>
        <taxon>Orchidaceae</taxon>
        <taxon>Apostasioideae</taxon>
        <taxon>Apostasia</taxon>
    </lineage>
</organism>
<evidence type="ECO:0000313" key="1">
    <source>
        <dbReference type="EMBL" id="PKA46649.1"/>
    </source>
</evidence>
<dbReference type="AlphaFoldDB" id="A0A2H9ZTM8"/>
<name>A0A2H9ZTM8_9ASPA</name>
<sequence>MLEAIVQGRFLPKVPMPAGGYQLAPPCRSPEEGLRRSGRFIPMAKGDLLPSSASQSSASSSIHICRNDWRGEEQVVL</sequence>
<reference evidence="1 2" key="1">
    <citation type="journal article" date="2017" name="Nature">
        <title>The Apostasia genome and the evolution of orchids.</title>
        <authorList>
            <person name="Zhang G.Q."/>
            <person name="Liu K.W."/>
            <person name="Li Z."/>
            <person name="Lohaus R."/>
            <person name="Hsiao Y.Y."/>
            <person name="Niu S.C."/>
            <person name="Wang J.Y."/>
            <person name="Lin Y.C."/>
            <person name="Xu Q."/>
            <person name="Chen L.J."/>
            <person name="Yoshida K."/>
            <person name="Fujiwara S."/>
            <person name="Wang Z.W."/>
            <person name="Zhang Y.Q."/>
            <person name="Mitsuda N."/>
            <person name="Wang M."/>
            <person name="Liu G.H."/>
            <person name="Pecoraro L."/>
            <person name="Huang H.X."/>
            <person name="Xiao X.J."/>
            <person name="Lin M."/>
            <person name="Wu X.Y."/>
            <person name="Wu W.L."/>
            <person name="Chen Y.Y."/>
            <person name="Chang S.B."/>
            <person name="Sakamoto S."/>
            <person name="Ohme-Takagi M."/>
            <person name="Yagi M."/>
            <person name="Zeng S.J."/>
            <person name="Shen C.Y."/>
            <person name="Yeh C.M."/>
            <person name="Luo Y.B."/>
            <person name="Tsai W.C."/>
            <person name="Van de Peer Y."/>
            <person name="Liu Z.J."/>
        </authorList>
    </citation>
    <scope>NUCLEOTIDE SEQUENCE [LARGE SCALE GENOMIC DNA]</scope>
    <source>
        <strain evidence="2">cv. Shenzhen</strain>
        <tissue evidence="1">Stem</tissue>
    </source>
</reference>